<keyword evidence="5 9" id="KW-0805">Transcription regulation</keyword>
<organism evidence="11 12">
    <name type="scientific">Mytilus coruscus</name>
    <name type="common">Sea mussel</name>
    <dbReference type="NCBI Taxonomy" id="42192"/>
    <lineage>
        <taxon>Eukaryota</taxon>
        <taxon>Metazoa</taxon>
        <taxon>Spiralia</taxon>
        <taxon>Lophotrochozoa</taxon>
        <taxon>Mollusca</taxon>
        <taxon>Bivalvia</taxon>
        <taxon>Autobranchia</taxon>
        <taxon>Pteriomorphia</taxon>
        <taxon>Mytilida</taxon>
        <taxon>Mytiloidea</taxon>
        <taxon>Mytilidae</taxon>
        <taxon>Mytilinae</taxon>
        <taxon>Mytilus</taxon>
    </lineage>
</organism>
<dbReference type="GO" id="GO:1902275">
    <property type="term" value="P:regulation of chromatin organization"/>
    <property type="evidence" value="ECO:0007669"/>
    <property type="project" value="TreeGrafter"/>
</dbReference>
<keyword evidence="3 9" id="KW-0235">DNA replication</keyword>
<comment type="subcellular location">
    <subcellularLocation>
        <location evidence="9">Nucleus</location>
    </subcellularLocation>
    <subcellularLocation>
        <location evidence="9">Chromosome</location>
    </subcellularLocation>
</comment>
<keyword evidence="7 9" id="KW-0234">DNA repair</keyword>
<evidence type="ECO:0000256" key="8">
    <source>
        <dbReference type="ARBA" id="ARBA00023242"/>
    </source>
</evidence>
<dbReference type="GO" id="GO:0035101">
    <property type="term" value="C:FACT complex"/>
    <property type="evidence" value="ECO:0007669"/>
    <property type="project" value="TreeGrafter"/>
</dbReference>
<evidence type="ECO:0000256" key="2">
    <source>
        <dbReference type="ARBA" id="ARBA00022454"/>
    </source>
</evidence>
<dbReference type="PRINTS" id="PR00887">
    <property type="entry name" value="SSRCOGNITION"/>
</dbReference>
<dbReference type="SUPFAM" id="SSF50729">
    <property type="entry name" value="PH domain-like"/>
    <property type="match status" value="1"/>
</dbReference>
<gene>
    <name evidence="11" type="ORF">MCOR_29636</name>
</gene>
<evidence type="ECO:0000256" key="5">
    <source>
        <dbReference type="ARBA" id="ARBA00023015"/>
    </source>
</evidence>
<sequence>MEMFTDLMALKDDVSEVQCLTPRGRYDIKIYQTFLQLHGKTFDYKIPYTTVLRLFLLPHKDGRQVFFVMRSEEPVGGVDDIWGSPSQPQEDFVSASLPEVAAWVVNSAKSVPKTSVFNGFKIAEKFTYKEDTLMVESDSESEDDEPLINLDARITPELAELFHSDTEG</sequence>
<evidence type="ECO:0000259" key="10">
    <source>
        <dbReference type="Pfam" id="PF21103"/>
    </source>
</evidence>
<dbReference type="GO" id="GO:0006260">
    <property type="term" value="P:DNA replication"/>
    <property type="evidence" value="ECO:0007669"/>
    <property type="project" value="UniProtKB-KW"/>
</dbReference>
<dbReference type="FunFam" id="2.30.29.150:FF:000001">
    <property type="entry name" value="Fact complex subunit ssrp1"/>
    <property type="match status" value="1"/>
</dbReference>
<dbReference type="Proteomes" id="UP000507470">
    <property type="component" value="Unassembled WGS sequence"/>
</dbReference>
<evidence type="ECO:0000256" key="4">
    <source>
        <dbReference type="ARBA" id="ARBA00022763"/>
    </source>
</evidence>
<protein>
    <recommendedName>
        <fullName evidence="9">FACT complex subunit SSRP1</fullName>
    </recommendedName>
</protein>
<dbReference type="InterPro" id="IPR048993">
    <property type="entry name" value="SSRP1-like_PH1"/>
</dbReference>
<dbReference type="InterPro" id="IPR000969">
    <property type="entry name" value="SSRP1/POB3"/>
</dbReference>
<keyword evidence="2 9" id="KW-0158">Chromosome</keyword>
<dbReference type="PANTHER" id="PTHR45849">
    <property type="entry name" value="FACT COMPLEX SUBUNIT SSRP1"/>
    <property type="match status" value="1"/>
</dbReference>
<proteinExistence type="inferred from homology"/>
<dbReference type="GO" id="GO:0042393">
    <property type="term" value="F:histone binding"/>
    <property type="evidence" value="ECO:0007669"/>
    <property type="project" value="TreeGrafter"/>
</dbReference>
<evidence type="ECO:0000256" key="9">
    <source>
        <dbReference type="RuleBase" id="RU364013"/>
    </source>
</evidence>
<comment type="similarity">
    <text evidence="1 9">Belongs to the SSRP1 family.</text>
</comment>
<keyword evidence="4 9" id="KW-0227">DNA damage</keyword>
<dbReference type="GO" id="GO:0006281">
    <property type="term" value="P:DNA repair"/>
    <property type="evidence" value="ECO:0007669"/>
    <property type="project" value="UniProtKB-KW"/>
</dbReference>
<evidence type="ECO:0000256" key="3">
    <source>
        <dbReference type="ARBA" id="ARBA00022705"/>
    </source>
</evidence>
<evidence type="ECO:0000313" key="12">
    <source>
        <dbReference type="Proteomes" id="UP000507470"/>
    </source>
</evidence>
<dbReference type="AlphaFoldDB" id="A0A6J8CHY6"/>
<dbReference type="Pfam" id="PF21103">
    <property type="entry name" value="PH1_SSRP1-like"/>
    <property type="match status" value="1"/>
</dbReference>
<reference evidence="11 12" key="1">
    <citation type="submission" date="2020-06" db="EMBL/GenBank/DDBJ databases">
        <authorList>
            <person name="Li R."/>
            <person name="Bekaert M."/>
        </authorList>
    </citation>
    <scope>NUCLEOTIDE SEQUENCE [LARGE SCALE GENOMIC DNA]</scope>
    <source>
        <strain evidence="12">wild</strain>
    </source>
</reference>
<keyword evidence="6 9" id="KW-0804">Transcription</keyword>
<dbReference type="GO" id="GO:0003677">
    <property type="term" value="F:DNA binding"/>
    <property type="evidence" value="ECO:0007669"/>
    <property type="project" value="InterPro"/>
</dbReference>
<name>A0A6J8CHY6_MYTCO</name>
<comment type="function">
    <text evidence="9">Component of the FACT complex, a general chromatin factor that acts to reorganize nucleosomes. The FACT complex is involved in multiple processes that require DNA as a template such as mRNA elongation, DNA replication and DNA repair. During transcription elongation the FACT complex acts as a histone chaperone that both destabilizes and restores nucleosomal structure. It facilitates the passage of RNA polymerase II and transcription by promoting the dissociation of one histone H2A-H2B dimer from the nucleosome, then subsequently promotes the reestablishment of the nucleosome following the passage of RNA polymerase II.</text>
</comment>
<dbReference type="InterPro" id="IPR050454">
    <property type="entry name" value="RTT106/SSRP1_HistChap/FACT"/>
</dbReference>
<feature type="domain" description="FACT complex subunit SSRP1-like first PH" evidence="10">
    <location>
        <begin position="15"/>
        <end position="75"/>
    </location>
</feature>
<evidence type="ECO:0000256" key="1">
    <source>
        <dbReference type="ARBA" id="ARBA00010060"/>
    </source>
</evidence>
<dbReference type="OrthoDB" id="498543at2759"/>
<keyword evidence="8 9" id="KW-0539">Nucleus</keyword>
<evidence type="ECO:0000256" key="6">
    <source>
        <dbReference type="ARBA" id="ARBA00023163"/>
    </source>
</evidence>
<dbReference type="EMBL" id="CACVKT020005407">
    <property type="protein sequence ID" value="CAC5394919.1"/>
    <property type="molecule type" value="Genomic_DNA"/>
</dbReference>
<dbReference type="Gene3D" id="2.30.29.150">
    <property type="match status" value="1"/>
</dbReference>
<evidence type="ECO:0000313" key="11">
    <source>
        <dbReference type="EMBL" id="CAC5394919.1"/>
    </source>
</evidence>
<accession>A0A6J8CHY6</accession>
<dbReference type="PANTHER" id="PTHR45849:SF1">
    <property type="entry name" value="FACT COMPLEX SUBUNIT SSRP1"/>
    <property type="match status" value="1"/>
</dbReference>
<keyword evidence="12" id="KW-1185">Reference proteome</keyword>
<dbReference type="GO" id="GO:0031491">
    <property type="term" value="F:nucleosome binding"/>
    <property type="evidence" value="ECO:0007669"/>
    <property type="project" value="TreeGrafter"/>
</dbReference>
<evidence type="ECO:0000256" key="7">
    <source>
        <dbReference type="ARBA" id="ARBA00023204"/>
    </source>
</evidence>